<dbReference type="NCBIfam" id="TIGR00238">
    <property type="entry name" value="KamA family radical SAM protein"/>
    <property type="match status" value="1"/>
</dbReference>
<keyword evidence="7 8" id="KW-0411">Iron-sulfur</keyword>
<dbReference type="PANTHER" id="PTHR30538">
    <property type="entry name" value="LYSINE 2,3-AMINOMUTASE-RELATED"/>
    <property type="match status" value="1"/>
</dbReference>
<evidence type="ECO:0000313" key="10">
    <source>
        <dbReference type="EMBL" id="EDP16547.1"/>
    </source>
</evidence>
<dbReference type="InterPro" id="IPR003739">
    <property type="entry name" value="Lys_aminomutase/Glu_NH3_mut"/>
</dbReference>
<evidence type="ECO:0000256" key="3">
    <source>
        <dbReference type="ARBA" id="ARBA00022691"/>
    </source>
</evidence>
<reference evidence="10 11" key="1">
    <citation type="submission" date="2007-08" db="EMBL/GenBank/DDBJ databases">
        <authorList>
            <person name="Fulton L."/>
            <person name="Clifton S."/>
            <person name="Fulton B."/>
            <person name="Xu J."/>
            <person name="Minx P."/>
            <person name="Pepin K.H."/>
            <person name="Johnson M."/>
            <person name="Thiruvilangam P."/>
            <person name="Bhonagiri V."/>
            <person name="Nash W.E."/>
            <person name="Mardis E.R."/>
            <person name="Wilson R.K."/>
        </authorList>
    </citation>
    <scope>NUCLEOTIDE SEQUENCE [LARGE SCALE GENOMIC DNA]</scope>
    <source>
        <strain evidence="11">ATCC BAA-613 / DSM 15670 / CCUG 46953 / JCM 12243 / WAL 16351</strain>
    </source>
</reference>
<evidence type="ECO:0000256" key="4">
    <source>
        <dbReference type="ARBA" id="ARBA00022723"/>
    </source>
</evidence>
<dbReference type="PANTHER" id="PTHR30538:SF0">
    <property type="entry name" value="L-LYSINE 2,3-AMINOMUTASE AQ_1632-RELATED"/>
    <property type="match status" value="1"/>
</dbReference>
<dbReference type="PaxDb" id="411902-CLOBOL_03315"/>
<dbReference type="AlphaFoldDB" id="A8RSG6"/>
<organism evidence="10 11">
    <name type="scientific">Enterocloster bolteae (strain ATCC BAA-613 / DSM 15670 / CCUG 46953 / JCM 12243 / WAL 16351)</name>
    <name type="common">Clostridium bolteae</name>
    <dbReference type="NCBI Taxonomy" id="411902"/>
    <lineage>
        <taxon>Bacteria</taxon>
        <taxon>Bacillati</taxon>
        <taxon>Bacillota</taxon>
        <taxon>Clostridia</taxon>
        <taxon>Lachnospirales</taxon>
        <taxon>Lachnospiraceae</taxon>
        <taxon>Enterocloster</taxon>
    </lineage>
</organism>
<evidence type="ECO:0000256" key="1">
    <source>
        <dbReference type="ARBA" id="ARBA00001933"/>
    </source>
</evidence>
<dbReference type="InterPro" id="IPR007197">
    <property type="entry name" value="rSAM"/>
</dbReference>
<dbReference type="HOGENOM" id="CLU_032161_3_1_9"/>
<dbReference type="eggNOG" id="COG1509">
    <property type="taxonomic scope" value="Bacteria"/>
</dbReference>
<dbReference type="Gene3D" id="3.20.20.70">
    <property type="entry name" value="Aldolase class I"/>
    <property type="match status" value="1"/>
</dbReference>
<protein>
    <recommendedName>
        <fullName evidence="9">Radical SAM core domain-containing protein</fullName>
    </recommendedName>
</protein>
<dbReference type="SFLD" id="SFLDS00029">
    <property type="entry name" value="Radical_SAM"/>
    <property type="match status" value="1"/>
</dbReference>
<dbReference type="PROSITE" id="PS51918">
    <property type="entry name" value="RADICAL_SAM"/>
    <property type="match status" value="1"/>
</dbReference>
<dbReference type="EMBL" id="ABCC02000029">
    <property type="protein sequence ID" value="EDP16547.1"/>
    <property type="molecule type" value="Genomic_DNA"/>
</dbReference>
<feature type="domain" description="Radical SAM core" evidence="9">
    <location>
        <begin position="147"/>
        <end position="370"/>
    </location>
</feature>
<evidence type="ECO:0000256" key="8">
    <source>
        <dbReference type="PIRSR" id="PIRSR004911-1"/>
    </source>
</evidence>
<name>A8RSG6_ENTBW</name>
<dbReference type="GO" id="GO:0051539">
    <property type="term" value="F:4 iron, 4 sulfur cluster binding"/>
    <property type="evidence" value="ECO:0007669"/>
    <property type="project" value="UniProtKB-KW"/>
</dbReference>
<keyword evidence="5" id="KW-0663">Pyridoxal phosphate</keyword>
<dbReference type="GO" id="GO:0046872">
    <property type="term" value="F:metal ion binding"/>
    <property type="evidence" value="ECO:0007669"/>
    <property type="project" value="UniProtKB-KW"/>
</dbReference>
<comment type="cofactor">
    <cofactor evidence="1">
        <name>pyridoxal 5'-phosphate</name>
        <dbReference type="ChEBI" id="CHEBI:597326"/>
    </cofactor>
</comment>
<accession>A8RSG6</accession>
<evidence type="ECO:0000256" key="2">
    <source>
        <dbReference type="ARBA" id="ARBA00022485"/>
    </source>
</evidence>
<comment type="caution">
    <text evidence="10">The sequence shown here is derived from an EMBL/GenBank/DDBJ whole genome shotgun (WGS) entry which is preliminary data.</text>
</comment>
<evidence type="ECO:0000313" key="11">
    <source>
        <dbReference type="Proteomes" id="UP000005396"/>
    </source>
</evidence>
<dbReference type="InterPro" id="IPR058240">
    <property type="entry name" value="rSAM_sf"/>
</dbReference>
<reference evidence="10 11" key="2">
    <citation type="submission" date="2007-09" db="EMBL/GenBank/DDBJ databases">
        <title>Draft genome sequence of Clostridium bolteae (ATCC BAA-613).</title>
        <authorList>
            <person name="Sudarsanam P."/>
            <person name="Ley R."/>
            <person name="Guruge J."/>
            <person name="Turnbaugh P.J."/>
            <person name="Mahowald M."/>
            <person name="Liep D."/>
            <person name="Gordon J."/>
        </authorList>
    </citation>
    <scope>NUCLEOTIDE SEQUENCE [LARGE SCALE GENOMIC DNA]</scope>
    <source>
        <strain evidence="11">ATCC BAA-613 / DSM 15670 / CCUG 46953 / JCM 12243 / WAL 16351</strain>
    </source>
</reference>
<evidence type="ECO:0000259" key="9">
    <source>
        <dbReference type="PROSITE" id="PS51918"/>
    </source>
</evidence>
<evidence type="ECO:0000256" key="6">
    <source>
        <dbReference type="ARBA" id="ARBA00023004"/>
    </source>
</evidence>
<dbReference type="CDD" id="cd01335">
    <property type="entry name" value="Radical_SAM"/>
    <property type="match status" value="1"/>
</dbReference>
<feature type="binding site" evidence="8">
    <location>
        <position position="168"/>
    </location>
    <ligand>
        <name>[4Fe-4S] cluster</name>
        <dbReference type="ChEBI" id="CHEBI:49883"/>
        <note>4Fe-4S-S-AdoMet</note>
    </ligand>
</feature>
<evidence type="ECO:0000256" key="7">
    <source>
        <dbReference type="ARBA" id="ARBA00023014"/>
    </source>
</evidence>
<sequence>MESQGIPYTKKAKFYNILSISEYSNIYKTFTFYSSEPDIADGIMEKIMNEGDVWMNWNETLRNNVTRAQELKTYMRLTSQEEEHMTRILEQFPMTVTRYYLSLIDWNNPEQDPVFRMSIPSIRETDLSGDFDTSGEADNTVLPGLQHKYRQTALILSTHRCAMYCRHCFRKRLVGISGGETAGNVDQMAAYIVSHPEITNVLISGGDSFLNSNQIIRRYLEAFSSIKHLDLIRFGTRTPVVLPMRIYDDPELLDILARYTKIKQIYVVTQFNHSNELTPQAVKAIRCLMDAGIIVKNQTVLLKGINDDAGSLGTLLKNLTRYGVIPYYIFQCRPVSGVKSQFQIPLTEGCRIVEEAKNMQNGQGKCIRYAMSHVTGKIEILGQMPDKNMLFKYHQAKYEKDQGRIFCEKLAPGQAWLQG</sequence>
<dbReference type="Proteomes" id="UP000005396">
    <property type="component" value="Unassembled WGS sequence"/>
</dbReference>
<keyword evidence="2 8" id="KW-0004">4Fe-4S</keyword>
<feature type="binding site" evidence="8">
    <location>
        <position position="161"/>
    </location>
    <ligand>
        <name>[4Fe-4S] cluster</name>
        <dbReference type="ChEBI" id="CHEBI:49883"/>
        <note>4Fe-4S-S-AdoMet</note>
    </ligand>
</feature>
<dbReference type="SUPFAM" id="SSF102114">
    <property type="entry name" value="Radical SAM enzymes"/>
    <property type="match status" value="1"/>
</dbReference>
<dbReference type="SFLD" id="SFLDG01070">
    <property type="entry name" value="PLP-dependent"/>
    <property type="match status" value="1"/>
</dbReference>
<keyword evidence="4 8" id="KW-0479">Metal-binding</keyword>
<dbReference type="PIRSF" id="PIRSF004911">
    <property type="entry name" value="DUF160"/>
    <property type="match status" value="1"/>
</dbReference>
<evidence type="ECO:0000256" key="5">
    <source>
        <dbReference type="ARBA" id="ARBA00022898"/>
    </source>
</evidence>
<keyword evidence="6" id="KW-0408">Iron</keyword>
<dbReference type="InterPro" id="IPR013785">
    <property type="entry name" value="Aldolase_TIM"/>
</dbReference>
<dbReference type="Pfam" id="PF04055">
    <property type="entry name" value="Radical_SAM"/>
    <property type="match status" value="1"/>
</dbReference>
<gene>
    <name evidence="10" type="ORF">CLOBOL_03315</name>
</gene>
<dbReference type="GO" id="GO:0003824">
    <property type="term" value="F:catalytic activity"/>
    <property type="evidence" value="ECO:0007669"/>
    <property type="project" value="InterPro"/>
</dbReference>
<keyword evidence="3" id="KW-0949">S-adenosyl-L-methionine</keyword>
<proteinExistence type="predicted"/>
<feature type="binding site" evidence="8">
    <location>
        <position position="165"/>
    </location>
    <ligand>
        <name>[4Fe-4S] cluster</name>
        <dbReference type="ChEBI" id="CHEBI:49883"/>
        <note>4Fe-4S-S-AdoMet</note>
    </ligand>
</feature>